<keyword evidence="1" id="KW-0812">Transmembrane</keyword>
<evidence type="ECO:0000313" key="2">
    <source>
        <dbReference type="EnsemblPlants" id="AES96937"/>
    </source>
</evidence>
<gene>
    <name evidence="1" type="ordered locus">MTR_5g043330</name>
</gene>
<dbReference type="HOGENOM" id="CLU_2816281_0_0_1"/>
<reference evidence="1 3" key="1">
    <citation type="journal article" date="2011" name="Nature">
        <title>The Medicago genome provides insight into the evolution of rhizobial symbioses.</title>
        <authorList>
            <person name="Young N.D."/>
            <person name="Debelle F."/>
            <person name="Oldroyd G.E."/>
            <person name="Geurts R."/>
            <person name="Cannon S.B."/>
            <person name="Udvardi M.K."/>
            <person name="Benedito V.A."/>
            <person name="Mayer K.F."/>
            <person name="Gouzy J."/>
            <person name="Schoof H."/>
            <person name="Van de Peer Y."/>
            <person name="Proost S."/>
            <person name="Cook D.R."/>
            <person name="Meyers B.C."/>
            <person name="Spannagl M."/>
            <person name="Cheung F."/>
            <person name="De Mita S."/>
            <person name="Krishnakumar V."/>
            <person name="Gundlach H."/>
            <person name="Zhou S."/>
            <person name="Mudge J."/>
            <person name="Bharti A.K."/>
            <person name="Murray J.D."/>
            <person name="Naoumkina M.A."/>
            <person name="Rosen B."/>
            <person name="Silverstein K.A."/>
            <person name="Tang H."/>
            <person name="Rombauts S."/>
            <person name="Zhao P.X."/>
            <person name="Zhou P."/>
            <person name="Barbe V."/>
            <person name="Bardou P."/>
            <person name="Bechner M."/>
            <person name="Bellec A."/>
            <person name="Berger A."/>
            <person name="Berges H."/>
            <person name="Bidwell S."/>
            <person name="Bisseling T."/>
            <person name="Choisne N."/>
            <person name="Couloux A."/>
            <person name="Denny R."/>
            <person name="Deshpande S."/>
            <person name="Dai X."/>
            <person name="Doyle J.J."/>
            <person name="Dudez A.M."/>
            <person name="Farmer A.D."/>
            <person name="Fouteau S."/>
            <person name="Franken C."/>
            <person name="Gibelin C."/>
            <person name="Gish J."/>
            <person name="Goldstein S."/>
            <person name="Gonzalez A.J."/>
            <person name="Green P.J."/>
            <person name="Hallab A."/>
            <person name="Hartog M."/>
            <person name="Hua A."/>
            <person name="Humphray S.J."/>
            <person name="Jeong D.H."/>
            <person name="Jing Y."/>
            <person name="Jocker A."/>
            <person name="Kenton S.M."/>
            <person name="Kim D.J."/>
            <person name="Klee K."/>
            <person name="Lai H."/>
            <person name="Lang C."/>
            <person name="Lin S."/>
            <person name="Macmil S.L."/>
            <person name="Magdelenat G."/>
            <person name="Matthews L."/>
            <person name="McCorrison J."/>
            <person name="Monaghan E.L."/>
            <person name="Mun J.H."/>
            <person name="Najar F.Z."/>
            <person name="Nicholson C."/>
            <person name="Noirot C."/>
            <person name="O'Bleness M."/>
            <person name="Paule C.R."/>
            <person name="Poulain J."/>
            <person name="Prion F."/>
            <person name="Qin B."/>
            <person name="Qu C."/>
            <person name="Retzel E.F."/>
            <person name="Riddle C."/>
            <person name="Sallet E."/>
            <person name="Samain S."/>
            <person name="Samson N."/>
            <person name="Sanders I."/>
            <person name="Saurat O."/>
            <person name="Scarpelli C."/>
            <person name="Schiex T."/>
            <person name="Segurens B."/>
            <person name="Severin A.J."/>
            <person name="Sherrier D.J."/>
            <person name="Shi R."/>
            <person name="Sims S."/>
            <person name="Singer S.R."/>
            <person name="Sinharoy S."/>
            <person name="Sterck L."/>
            <person name="Viollet A."/>
            <person name="Wang B.B."/>
            <person name="Wang K."/>
            <person name="Wang M."/>
            <person name="Wang X."/>
            <person name="Warfsmann J."/>
            <person name="Weissenbach J."/>
            <person name="White D.D."/>
            <person name="White J.D."/>
            <person name="Wiley G.B."/>
            <person name="Wincker P."/>
            <person name="Xing Y."/>
            <person name="Yang L."/>
            <person name="Yao Z."/>
            <person name="Ying F."/>
            <person name="Zhai J."/>
            <person name="Zhou L."/>
            <person name="Zuber A."/>
            <person name="Denarie J."/>
            <person name="Dixon R.A."/>
            <person name="May G.D."/>
            <person name="Schwartz D.C."/>
            <person name="Rogers J."/>
            <person name="Quetier F."/>
            <person name="Town C.D."/>
            <person name="Roe B.A."/>
        </authorList>
    </citation>
    <scope>NUCLEOTIDE SEQUENCE [LARGE SCALE GENOMIC DNA]</scope>
    <source>
        <strain evidence="1">A17</strain>
        <strain evidence="2 3">cv. Jemalong A17</strain>
    </source>
</reference>
<dbReference type="Proteomes" id="UP000002051">
    <property type="component" value="Chromosome 5"/>
</dbReference>
<dbReference type="AlphaFoldDB" id="G7JXT6"/>
<organism evidence="1 3">
    <name type="scientific">Medicago truncatula</name>
    <name type="common">Barrel medic</name>
    <name type="synonym">Medicago tribuloides</name>
    <dbReference type="NCBI Taxonomy" id="3880"/>
    <lineage>
        <taxon>Eukaryota</taxon>
        <taxon>Viridiplantae</taxon>
        <taxon>Streptophyta</taxon>
        <taxon>Embryophyta</taxon>
        <taxon>Tracheophyta</taxon>
        <taxon>Spermatophyta</taxon>
        <taxon>Magnoliopsida</taxon>
        <taxon>eudicotyledons</taxon>
        <taxon>Gunneridae</taxon>
        <taxon>Pentapetalae</taxon>
        <taxon>rosids</taxon>
        <taxon>fabids</taxon>
        <taxon>Fabales</taxon>
        <taxon>Fabaceae</taxon>
        <taxon>Papilionoideae</taxon>
        <taxon>50 kb inversion clade</taxon>
        <taxon>NPAAA clade</taxon>
        <taxon>Hologalegina</taxon>
        <taxon>IRL clade</taxon>
        <taxon>Trifolieae</taxon>
        <taxon>Medicago</taxon>
    </lineage>
</organism>
<evidence type="ECO:0000313" key="1">
    <source>
        <dbReference type="EMBL" id="AES96937.1"/>
    </source>
</evidence>
<dbReference type="EnsemblPlants" id="AES96937">
    <property type="protein sequence ID" value="AES96937"/>
    <property type="gene ID" value="MTR_5g043330"/>
</dbReference>
<reference evidence="1 3" key="2">
    <citation type="journal article" date="2014" name="BMC Genomics">
        <title>An improved genome release (version Mt4.0) for the model legume Medicago truncatula.</title>
        <authorList>
            <person name="Tang H."/>
            <person name="Krishnakumar V."/>
            <person name="Bidwell S."/>
            <person name="Rosen B."/>
            <person name="Chan A."/>
            <person name="Zhou S."/>
            <person name="Gentzbittel L."/>
            <person name="Childs K.L."/>
            <person name="Yandell M."/>
            <person name="Gundlach H."/>
            <person name="Mayer K.F."/>
            <person name="Schwartz D.C."/>
            <person name="Town C.D."/>
        </authorList>
    </citation>
    <scope>GENOME REANNOTATION</scope>
    <source>
        <strain evidence="2 3">cv. Jemalong A17</strain>
    </source>
</reference>
<dbReference type="EMBL" id="CM001221">
    <property type="protein sequence ID" value="AES96937.1"/>
    <property type="molecule type" value="Genomic_DNA"/>
</dbReference>
<protein>
    <submittedName>
        <fullName evidence="1">Transmembrane protein, putative</fullName>
    </submittedName>
</protein>
<accession>G7JXT6</accession>
<evidence type="ECO:0000313" key="3">
    <source>
        <dbReference type="Proteomes" id="UP000002051"/>
    </source>
</evidence>
<reference evidence="2" key="3">
    <citation type="submission" date="2015-04" db="UniProtKB">
        <authorList>
            <consortium name="EnsemblPlants"/>
        </authorList>
    </citation>
    <scope>IDENTIFICATION</scope>
    <source>
        <strain evidence="2">cv. Jemalong A17</strain>
    </source>
</reference>
<name>G7JXT6_MEDTR</name>
<keyword evidence="1" id="KW-0472">Membrane</keyword>
<dbReference type="PaxDb" id="3880-AES96937"/>
<sequence length="67" mass="7325">MIVPTKVLIVRGLLGIFYFIYSKICTNVTHLGWPSAIDLELGSVFLLKVSGSILSSANLRGNQAFKI</sequence>
<keyword evidence="3" id="KW-1185">Reference proteome</keyword>
<proteinExistence type="predicted"/>